<reference evidence="2 3" key="1">
    <citation type="submission" date="2020-08" db="EMBL/GenBank/DDBJ databases">
        <authorList>
            <person name="Seo M.-J."/>
        </authorList>
    </citation>
    <scope>NUCLEOTIDE SEQUENCE [LARGE SCALE GENOMIC DNA]</scope>
    <source>
        <strain evidence="2 3">MBLA0160</strain>
    </source>
</reference>
<dbReference type="RefSeq" id="WP_185194280.1">
    <property type="nucleotide sequence ID" value="NZ_JACKXD010000008.1"/>
</dbReference>
<evidence type="ECO:0000313" key="3">
    <source>
        <dbReference type="Proteomes" id="UP000546257"/>
    </source>
</evidence>
<sequence>MCNERDYREQRWHRDRNSPPYESVAEARQELDDLGVSPATINELFKAAQNAAVSLVAEYGVRDEVDAEVVARWLMISACESSVQFIENDVWEDPQEGVERLVADMDQSAATLVGGTETRNRDMAVLFNAMLGENHAQR</sequence>
<feature type="compositionally biased region" description="Basic and acidic residues" evidence="1">
    <location>
        <begin position="1"/>
        <end position="17"/>
    </location>
</feature>
<organism evidence="2 3">
    <name type="scientific">Halobellus ruber</name>
    <dbReference type="NCBI Taxonomy" id="2761102"/>
    <lineage>
        <taxon>Archaea</taxon>
        <taxon>Methanobacteriati</taxon>
        <taxon>Methanobacteriota</taxon>
        <taxon>Stenosarchaea group</taxon>
        <taxon>Halobacteria</taxon>
        <taxon>Halobacteriales</taxon>
        <taxon>Haloferacaceae</taxon>
        <taxon>Halobellus</taxon>
    </lineage>
</organism>
<accession>A0A7J9SMF9</accession>
<name>A0A7J9SMF9_9EURY</name>
<feature type="region of interest" description="Disordered" evidence="1">
    <location>
        <begin position="1"/>
        <end position="21"/>
    </location>
</feature>
<dbReference type="EMBL" id="JACKXD010000008">
    <property type="protein sequence ID" value="MBB6647908.1"/>
    <property type="molecule type" value="Genomic_DNA"/>
</dbReference>
<proteinExistence type="predicted"/>
<protein>
    <submittedName>
        <fullName evidence="2">Uncharacterized protein</fullName>
    </submittedName>
</protein>
<dbReference type="Proteomes" id="UP000546257">
    <property type="component" value="Unassembled WGS sequence"/>
</dbReference>
<evidence type="ECO:0000256" key="1">
    <source>
        <dbReference type="SAM" id="MobiDB-lite"/>
    </source>
</evidence>
<evidence type="ECO:0000313" key="2">
    <source>
        <dbReference type="EMBL" id="MBB6647908.1"/>
    </source>
</evidence>
<gene>
    <name evidence="2" type="ORF">H5V44_16735</name>
</gene>
<keyword evidence="3" id="KW-1185">Reference proteome</keyword>
<comment type="caution">
    <text evidence="2">The sequence shown here is derived from an EMBL/GenBank/DDBJ whole genome shotgun (WGS) entry which is preliminary data.</text>
</comment>
<dbReference type="AlphaFoldDB" id="A0A7J9SMF9"/>